<protein>
    <submittedName>
        <fullName evidence="6">Chloride channel core</fullName>
    </submittedName>
</protein>
<dbReference type="AlphaFoldDB" id="A0A6I8MCD9"/>
<feature type="transmembrane region" description="Helical" evidence="5">
    <location>
        <begin position="34"/>
        <end position="52"/>
    </location>
</feature>
<sequence>MFILFSIFLGIFMGIITYIFGTGLLFLSSYRENHIYLILFLPFIGAIVYYVYEKYAKILKKGMKHVKASYNYEEDIDKKLIPFITISTWLSHLFGASVGREGVAVQIGASFSNLTYKYFKLEKHIAILAGMSAGFSGLFGTPLAAIIFPIEILHNREKKLGIADISIIILSSFIASFTSAKLGLPHFKFKLTENYNISLKLILVTVIASILFSISAVIFTKLTSFLKPYLSKNIIRVFLLSIVLALIIYYFRDGRYAGLGTNLISLSFENNGTSILNLDFLFKLLLTSFSLSLFYQGGEVTPLFAMGSSLGVIISNVFNVPVYLFASLGYIGVFSGSTNTLITPMMIAYEVFGYNGLVYAVISSVLIYFITRKNSIY</sequence>
<dbReference type="Gene3D" id="1.10.3080.10">
    <property type="entry name" value="Clc chloride channel"/>
    <property type="match status" value="1"/>
</dbReference>
<evidence type="ECO:0000256" key="4">
    <source>
        <dbReference type="ARBA" id="ARBA00023136"/>
    </source>
</evidence>
<feature type="transmembrane region" description="Helical" evidence="5">
    <location>
        <begin position="234"/>
        <end position="251"/>
    </location>
</feature>
<comment type="subcellular location">
    <subcellularLocation>
        <location evidence="1">Membrane</location>
        <topology evidence="1">Multi-pass membrane protein</topology>
    </subcellularLocation>
</comment>
<dbReference type="PANTHER" id="PTHR43427:SF12">
    <property type="entry name" value="CHLORIDE TRANSPORTER"/>
    <property type="match status" value="1"/>
</dbReference>
<feature type="transmembrane region" description="Helical" evidence="5">
    <location>
        <begin position="310"/>
        <end position="331"/>
    </location>
</feature>
<gene>
    <name evidence="6" type="ORF">OMES3154_00413</name>
</gene>
<feature type="transmembrane region" description="Helical" evidence="5">
    <location>
        <begin position="160"/>
        <end position="177"/>
    </location>
</feature>
<proteinExistence type="predicted"/>
<dbReference type="Pfam" id="PF00654">
    <property type="entry name" value="Voltage_CLC"/>
    <property type="match status" value="1"/>
</dbReference>
<evidence type="ECO:0000313" key="7">
    <source>
        <dbReference type="Proteomes" id="UP000419017"/>
    </source>
</evidence>
<evidence type="ECO:0000256" key="3">
    <source>
        <dbReference type="ARBA" id="ARBA00022989"/>
    </source>
</evidence>
<dbReference type="InterPro" id="IPR050368">
    <property type="entry name" value="ClC-type_chloride_channel"/>
</dbReference>
<reference evidence="6 7" key="1">
    <citation type="submission" date="2019-10" db="EMBL/GenBank/DDBJ databases">
        <authorList>
            <person name="Blom J."/>
        </authorList>
    </citation>
    <scope>NUCLEOTIDE SEQUENCE [LARGE SCALE GENOMIC DNA]</scope>
    <source>
        <strain evidence="6 7">ES3154-GLU</strain>
    </source>
</reference>
<name>A0A6I8MCD9_9FUSO</name>
<feature type="transmembrane region" description="Helical" evidence="5">
    <location>
        <begin position="351"/>
        <end position="371"/>
    </location>
</feature>
<dbReference type="EMBL" id="CABWIB010000001">
    <property type="protein sequence ID" value="VWL85131.1"/>
    <property type="molecule type" value="Genomic_DNA"/>
</dbReference>
<dbReference type="GO" id="GO:0016020">
    <property type="term" value="C:membrane"/>
    <property type="evidence" value="ECO:0007669"/>
    <property type="project" value="UniProtKB-SubCell"/>
</dbReference>
<accession>A0A6I8MCD9</accession>
<keyword evidence="3 5" id="KW-1133">Transmembrane helix</keyword>
<evidence type="ECO:0000313" key="6">
    <source>
        <dbReference type="EMBL" id="VWL85131.1"/>
    </source>
</evidence>
<dbReference type="GO" id="GO:0015108">
    <property type="term" value="F:chloride transmembrane transporter activity"/>
    <property type="evidence" value="ECO:0007669"/>
    <property type="project" value="InterPro"/>
</dbReference>
<keyword evidence="4 5" id="KW-0472">Membrane</keyword>
<dbReference type="InterPro" id="IPR014743">
    <property type="entry name" value="Cl-channel_core"/>
</dbReference>
<evidence type="ECO:0000256" key="1">
    <source>
        <dbReference type="ARBA" id="ARBA00004141"/>
    </source>
</evidence>
<evidence type="ECO:0000256" key="2">
    <source>
        <dbReference type="ARBA" id="ARBA00022692"/>
    </source>
</evidence>
<keyword evidence="2 5" id="KW-0812">Transmembrane</keyword>
<keyword evidence="7" id="KW-1185">Reference proteome</keyword>
<dbReference type="Proteomes" id="UP000419017">
    <property type="component" value="Unassembled WGS sequence"/>
</dbReference>
<dbReference type="InterPro" id="IPR001807">
    <property type="entry name" value="ClC"/>
</dbReference>
<feature type="transmembrane region" description="Helical" evidence="5">
    <location>
        <begin position="125"/>
        <end position="148"/>
    </location>
</feature>
<dbReference type="SUPFAM" id="SSF81340">
    <property type="entry name" value="Clc chloride channel"/>
    <property type="match status" value="1"/>
</dbReference>
<feature type="transmembrane region" description="Helical" evidence="5">
    <location>
        <begin position="6"/>
        <end position="27"/>
    </location>
</feature>
<dbReference type="PANTHER" id="PTHR43427">
    <property type="entry name" value="CHLORIDE CHANNEL PROTEIN CLC-E"/>
    <property type="match status" value="1"/>
</dbReference>
<feature type="transmembrane region" description="Helical" evidence="5">
    <location>
        <begin position="197"/>
        <end position="222"/>
    </location>
</feature>
<evidence type="ECO:0000256" key="5">
    <source>
        <dbReference type="SAM" id="Phobius"/>
    </source>
</evidence>
<organism evidence="6 7">
    <name type="scientific">Oceanivirga miroungae</name>
    <dbReference type="NCBI Taxonomy" id="1130046"/>
    <lineage>
        <taxon>Bacteria</taxon>
        <taxon>Fusobacteriati</taxon>
        <taxon>Fusobacteriota</taxon>
        <taxon>Fusobacteriia</taxon>
        <taxon>Fusobacteriales</taxon>
        <taxon>Leptotrichiaceae</taxon>
        <taxon>Oceanivirga</taxon>
    </lineage>
</organism>